<comment type="caution">
    <text evidence="1">The sequence shown here is derived from an EMBL/GenBank/DDBJ whole genome shotgun (WGS) entry which is preliminary data.</text>
</comment>
<accession>A0A8E0FNI2</accession>
<evidence type="ECO:0000313" key="1">
    <source>
        <dbReference type="EMBL" id="EIG93323.1"/>
    </source>
</evidence>
<proteinExistence type="predicted"/>
<evidence type="ECO:0000313" key="2">
    <source>
        <dbReference type="Proteomes" id="UP000004454"/>
    </source>
</evidence>
<name>A0A8E0FNI2_ECOLX</name>
<protein>
    <submittedName>
        <fullName evidence="1">Uncharacterized protein</fullName>
    </submittedName>
</protein>
<reference evidence="1 2" key="1">
    <citation type="submission" date="2011-12" db="EMBL/GenBank/DDBJ databases">
        <authorList>
            <person name="Brinkac L."/>
            <person name="Radune D."/>
            <person name="Sanka R."/>
            <person name="Selengut J."/>
            <person name="DebRoy C."/>
            <person name="Feng P."/>
            <person name="Fratamico P.M."/>
            <person name="Kapur V."/>
            <person name="Kariyawasam S."/>
            <person name="Losada L."/>
            <person name="Nierman W.C."/>
            <person name="Nelson K."/>
        </authorList>
    </citation>
    <scope>NUCLEOTIDE SEQUENCE [LARGE SCALE GENOMIC DNA]</scope>
    <source>
        <strain evidence="1 2">97.0246</strain>
    </source>
</reference>
<dbReference type="Proteomes" id="UP000004454">
    <property type="component" value="Unassembled WGS sequence"/>
</dbReference>
<sequence length="568" mass="66135">MQTQYQRILSGDNIDFNCQYPVCGKRKPSYIMVNQTMQQNQYYRILSGESRPFPGIYEAVSEQLLLLIFKARQLYQDPEYRPWFEEQHKVLLALRDNTELQKIFNKQRKENFALGASTSSQPTALTNALNVMCHLYNGFDEGNISLKSWGAMQEVQTTPDFFSLGPRTWKTPELAKFVGDDLFNILTECKAWSSPIPAEARQGYCHQDLSVAHSCTSELLAHLKQYHEIDESTILAITIGLAVNEFYQYKQNIPEWLSCFENKNKWPWDCRKSDTEDVHRLRERLSIIGCTEFVKNMFSVASQHEIKTMYNIYVHIYAAEICGWVKTSMAYFKPTDFIQYTWKFATVTPDKDEKTENTTAWERDYCQITIQRDELLRLIRTNTLQDAAIHLSGCLQYAYLESVKNDIDYPGIAPNAEEKKMKYTDSIEFSGIRNNIINAVKRLESFEKWYETNKVLLVSNKTIRTEKIDVVVRLAGLKAYDLQEGVPDGLKWKVKDGINERIKTDTSLCLPQDISDTSLNRYRHAVTRIVNDEIDTLLMEQKKKNKRFPYSKDRHAIQPLWSKCVIEQ</sequence>
<dbReference type="AlphaFoldDB" id="A0A8E0FNI2"/>
<dbReference type="EMBL" id="AEZJ02000017">
    <property type="protein sequence ID" value="EIG93323.1"/>
    <property type="molecule type" value="Genomic_DNA"/>
</dbReference>
<organism evidence="1 2">
    <name type="scientific">Escherichia coli 97.0246</name>
    <dbReference type="NCBI Taxonomy" id="869670"/>
    <lineage>
        <taxon>Bacteria</taxon>
        <taxon>Pseudomonadati</taxon>
        <taxon>Pseudomonadota</taxon>
        <taxon>Gammaproteobacteria</taxon>
        <taxon>Enterobacterales</taxon>
        <taxon>Enterobacteriaceae</taxon>
        <taxon>Escherichia</taxon>
    </lineage>
</organism>
<gene>
    <name evidence="1" type="ORF">EC970246_2349</name>
</gene>